<feature type="compositionally biased region" description="Low complexity" evidence="1">
    <location>
        <begin position="170"/>
        <end position="181"/>
    </location>
</feature>
<dbReference type="CDD" id="cd22992">
    <property type="entry name" value="MOC1"/>
    <property type="match status" value="1"/>
</dbReference>
<dbReference type="InterPro" id="IPR036397">
    <property type="entry name" value="RNaseH_sf"/>
</dbReference>
<dbReference type="AlphaFoldDB" id="A0A8H8WYR7"/>
<dbReference type="SUPFAM" id="SSF53098">
    <property type="entry name" value="Ribonuclease H-like"/>
    <property type="match status" value="1"/>
</dbReference>
<dbReference type="InterPro" id="IPR012337">
    <property type="entry name" value="RNaseH-like_sf"/>
</dbReference>
<evidence type="ECO:0000256" key="1">
    <source>
        <dbReference type="SAM" id="MobiDB-lite"/>
    </source>
</evidence>
<dbReference type="Proteomes" id="UP000663508">
    <property type="component" value="Chromosome"/>
</dbReference>
<dbReference type="EMBL" id="AP024145">
    <property type="protein sequence ID" value="BCM86865.1"/>
    <property type="molecule type" value="Genomic_DNA"/>
</dbReference>
<organism evidence="2 3">
    <name type="scientific">Methylobacterium indicum</name>
    <dbReference type="NCBI Taxonomy" id="1775910"/>
    <lineage>
        <taxon>Bacteria</taxon>
        <taxon>Pseudomonadati</taxon>
        <taxon>Pseudomonadota</taxon>
        <taxon>Alphaproteobacteria</taxon>
        <taxon>Hyphomicrobiales</taxon>
        <taxon>Methylobacteriaceae</taxon>
        <taxon>Methylobacterium</taxon>
    </lineage>
</organism>
<dbReference type="PANTHER" id="PTHR36015">
    <property type="entry name" value="HOLLIDAY JUNCTION RESOLVASE MOC1, CHLOROPLASTIC-RELATED"/>
    <property type="match status" value="1"/>
</dbReference>
<evidence type="ECO:0000313" key="2">
    <source>
        <dbReference type="EMBL" id="BCM86865.1"/>
    </source>
</evidence>
<proteinExistence type="predicted"/>
<feature type="region of interest" description="Disordered" evidence="1">
    <location>
        <begin position="170"/>
        <end position="196"/>
    </location>
</feature>
<dbReference type="GO" id="GO:0003676">
    <property type="term" value="F:nucleic acid binding"/>
    <property type="evidence" value="ECO:0007669"/>
    <property type="project" value="InterPro"/>
</dbReference>
<gene>
    <name evidence="2" type="ORF">mvi_53260</name>
</gene>
<dbReference type="InterPro" id="IPR045290">
    <property type="entry name" value="MOC1-like"/>
</dbReference>
<dbReference type="RefSeq" id="WP_207179904.1">
    <property type="nucleotide sequence ID" value="NZ_AP024145.1"/>
</dbReference>
<dbReference type="GO" id="GO:0008821">
    <property type="term" value="F:crossover junction DNA endonuclease activity"/>
    <property type="evidence" value="ECO:0007669"/>
    <property type="project" value="InterPro"/>
</dbReference>
<accession>A0A8H8WYR7</accession>
<evidence type="ECO:0000313" key="3">
    <source>
        <dbReference type="Proteomes" id="UP000663508"/>
    </source>
</evidence>
<protein>
    <submittedName>
        <fullName evidence="2">Uncharacterized protein</fullName>
    </submittedName>
</protein>
<name>A0A8H8WYR7_9HYPH</name>
<dbReference type="PANTHER" id="PTHR36015:SF6">
    <property type="entry name" value="HOLLIDAY JUNCTION RESOLVASE MOC1, CHLOROPLASTIC-RELATED"/>
    <property type="match status" value="1"/>
</dbReference>
<sequence>MTPEVRLLGIDPGLTGALALLSLMPSGPSLAVADMPEVHKTIDAAALADLIRHWPRPDFIVLEQVGPQPRDGVRQAFSFGQSYATARTVALMLEIPLHLVRPQAWKGHFRLRGGPEGKEAGRALALRRFPASAKLFARKKDHNRAEAALLALYGAERLLPAGSLPDPDRVGGVATAGGVAAPGQPLPSPRAAGVSG</sequence>
<dbReference type="Gene3D" id="3.30.420.10">
    <property type="entry name" value="Ribonuclease H-like superfamily/Ribonuclease H"/>
    <property type="match status" value="1"/>
</dbReference>
<dbReference type="KEGG" id="mind:mvi_53260"/>
<reference evidence="2" key="1">
    <citation type="submission" date="2020-11" db="EMBL/GenBank/DDBJ databases">
        <title>Complete genome sequence of a novel pathogenic Methylobacterium strain isolated from rice in Vietnam.</title>
        <authorList>
            <person name="Lai K."/>
            <person name="Okazaki S."/>
            <person name="Higashi K."/>
            <person name="Mori H."/>
            <person name="Toyoda A."/>
            <person name="Kurokawa K."/>
        </authorList>
    </citation>
    <scope>NUCLEOTIDE SEQUENCE</scope>
    <source>
        <strain evidence="2">VL1</strain>
    </source>
</reference>